<sequence>MTDDGASTWWKDLTIENCDWRDNSPLAAGFADAMLLSLIRAHPMQSGKTKDDYERLKDAKLAIFGMKPRDDRRDKRDIPLLVVMAREYAADRNGAKLDAENGDIVWGDHDPKSCRFLKPLARDVIRIAKNNGHGFSPMVEPDSVVKRLVRKFSAQKQDLLKQVILLDGVETGYLIDWVTQIRNILGPVGIPAQIPKDPARDMKYLL</sequence>
<dbReference type="RefSeq" id="WP_058275376.1">
    <property type="nucleotide sequence ID" value="NZ_CYPS01000067.1"/>
</dbReference>
<dbReference type="EMBL" id="CYPS01000067">
    <property type="protein sequence ID" value="CUH45458.1"/>
    <property type="molecule type" value="Genomic_DNA"/>
</dbReference>
<dbReference type="AlphaFoldDB" id="A0A0P1ESJ8"/>
<accession>A0A0P1ESJ8</accession>
<evidence type="ECO:0000313" key="2">
    <source>
        <dbReference type="Proteomes" id="UP000050786"/>
    </source>
</evidence>
<dbReference type="Proteomes" id="UP000050786">
    <property type="component" value="Unassembled WGS sequence"/>
</dbReference>
<name>A0A0P1ESJ8_9RHOB</name>
<protein>
    <submittedName>
        <fullName evidence="1">Uncharacterized protein</fullName>
    </submittedName>
</protein>
<proteinExistence type="predicted"/>
<evidence type="ECO:0000313" key="1">
    <source>
        <dbReference type="EMBL" id="CUH45458.1"/>
    </source>
</evidence>
<organism evidence="1 2">
    <name type="scientific">Ruegeria atlantica</name>
    <dbReference type="NCBI Taxonomy" id="81569"/>
    <lineage>
        <taxon>Bacteria</taxon>
        <taxon>Pseudomonadati</taxon>
        <taxon>Pseudomonadota</taxon>
        <taxon>Alphaproteobacteria</taxon>
        <taxon>Rhodobacterales</taxon>
        <taxon>Roseobacteraceae</taxon>
        <taxon>Ruegeria</taxon>
    </lineage>
</organism>
<gene>
    <name evidence="1" type="ORF">RUM4293_04373</name>
</gene>
<reference evidence="2" key="1">
    <citation type="submission" date="2015-09" db="EMBL/GenBank/DDBJ databases">
        <authorList>
            <person name="Rodrigo-Torres L."/>
            <person name="Arahal D.R."/>
        </authorList>
    </citation>
    <scope>NUCLEOTIDE SEQUENCE [LARGE SCALE GENOMIC DNA]</scope>
    <source>
        <strain evidence="2">CECT 4293</strain>
    </source>
</reference>
<keyword evidence="2" id="KW-1185">Reference proteome</keyword>